<dbReference type="InterPro" id="IPR018200">
    <property type="entry name" value="USP_CS"/>
</dbReference>
<feature type="domain" description="DUSP" evidence="5">
    <location>
        <begin position="839"/>
        <end position="1101"/>
    </location>
</feature>
<accession>A0A922HW88</accession>
<dbReference type="PROSITE" id="PS00973">
    <property type="entry name" value="USP_2"/>
    <property type="match status" value="1"/>
</dbReference>
<dbReference type="AlphaFoldDB" id="A0A922HW88"/>
<gene>
    <name evidence="6" type="primary">USP20</name>
    <name evidence="6" type="ORF">DERF_010067</name>
</gene>
<dbReference type="PANTHER" id="PTHR21646">
    <property type="entry name" value="UBIQUITIN CARBOXYL-TERMINAL HYDROLASE"/>
    <property type="match status" value="1"/>
</dbReference>
<dbReference type="SUPFAM" id="SSF54001">
    <property type="entry name" value="Cysteine proteinases"/>
    <property type="match status" value="1"/>
</dbReference>
<feature type="domain" description="USP" evidence="4">
    <location>
        <begin position="16"/>
        <end position="555"/>
    </location>
</feature>
<evidence type="ECO:0000256" key="3">
    <source>
        <dbReference type="SAM" id="MobiDB-lite"/>
    </source>
</evidence>
<dbReference type="InterPro" id="IPR038765">
    <property type="entry name" value="Papain-like_cys_pep_sf"/>
</dbReference>
<dbReference type="InterPro" id="IPR050185">
    <property type="entry name" value="Ub_carboxyl-term_hydrolase"/>
</dbReference>
<dbReference type="EMBL" id="ASGP02000004">
    <property type="protein sequence ID" value="KAH9511619.1"/>
    <property type="molecule type" value="Genomic_DNA"/>
</dbReference>
<feature type="compositionally biased region" description="Low complexity" evidence="3">
    <location>
        <begin position="93"/>
        <end position="108"/>
    </location>
</feature>
<comment type="catalytic activity">
    <reaction evidence="1">
        <text>Thiol-dependent hydrolysis of ester, thioester, amide, peptide and isopeptide bonds formed by the C-terminal Gly of ubiquitin (a 76-residue protein attached to proteins as an intracellular targeting signal).</text>
        <dbReference type="EC" id="3.4.19.12"/>
    </reaction>
</comment>
<feature type="compositionally biased region" description="Basic residues" evidence="3">
    <location>
        <begin position="1212"/>
        <end position="1225"/>
    </location>
</feature>
<sequence length="1256" mass="147486">MNEEAEDFPQNIRGLKGLQNLGNTCYINATLQALLHIRPLRLYFTETYYRRLRLQWDNSIDSLFHQFMMTLWTMPSSSSSSLNNHHHHHQSKNHSSMNDTSTTTTASSSKNVNYAQDSLVILRALVSFIWKRYSFFSPGDQHDSQEFLQCLLGDLHDALKIPFYPESQFLHYKLRNCDYQLRKLAKYLIEHDFDCNEYDADHEYYKKIDEFIQQSRLVNYYHSKNYQPITSMDNQHDISIDHDGDHTDEPILYNLFNQNPSHNQDNDHNCNSNSNHGDHQHLKYRSIISDLFAGELENTIRCTNCGRTSILTETFLNLSIPITAIDRAIQSKIQNSMVFPNIRLSVPFNNQQQQQHQSATNQSSLIEKSLNYAFETIRFYYDYLWNWFDWFMSFLSNPSVDLMDCLETFFNPELLENENRYHCDNCKKLCNGIKCIRIKRLPEILIVHLNRYQNVNSVVRKITSQLTFPLNDFSLKSFLSETTTNVTYSADAQYDLVAVVCHNGTQVTNGHYICYALNEINLDWYEFDDTYVTYVSKDRILSMASSAYILFYQRVDPKSIMTRTMNIIYDIEHRWMESCTDNSYLKRLNLNLQDYYFFTTQSSSSSSSYKVNVDDAFINLKSVPLSKQWLMAFQSLQYPGPIDNSDIFCIHGLIRPTEYLFFNNLSLPVIEPVGQFLWLLYGGGPLFRCSGFIENRNNEQQQQQYAVCLQCSSLLDMYDERRKSEFNEFIQLQSMHVHMFRKLKLKTSELTIIIDKCNDQNHQDDGQVQQQQQSDQEDNLLIISNDDDDDDDDEDDEKKELDENGAIITTADDDDDDDDDNDDDGDGNENETNNKTKSKKSSIEMKMLDTMMMTIDDEQSAYYYLISAEWIIKWLSFVNVRFDQSTVTARDRQLFSHYEQIFKKQEERQQNPQPYDEQYHRMIYLRTKTIHPPLASLLRSIMNTMNKNQFQIDTEDMLKQIDLDLHTVLPPGPIDNWSIFGIKRKILTENRNRENMNNKDPLKQKSMTIDMATKYDDLCKLFAEILAGQSSANDFVSNNNVEYSSDNQTIKCQYRFAFHSRYGGLYEENSSCVFYLVSSDYWNLFSQTYGGGPTIRFNYLLNKFEANITVNDIEFFIREHYRSRQTMVNNNGDNDNNNDHDDGHSETENNDDDDDGNDDKNDQQQQQQKTEQIDLMQKQQNDEPVLIESLENNDILINNNDSHQTEIETNICRRRRRRRQQRQRRNNSGNNNNQPVKSSTTTAPETMNDDDHDKMD</sequence>
<feature type="compositionally biased region" description="Acidic residues" evidence="3">
    <location>
        <begin position="1148"/>
        <end position="1157"/>
    </location>
</feature>
<dbReference type="InterPro" id="IPR035927">
    <property type="entry name" value="DUSP-like_sf"/>
</dbReference>
<feature type="compositionally biased region" description="Acidic residues" evidence="3">
    <location>
        <begin position="811"/>
        <end position="829"/>
    </location>
</feature>
<name>A0A922HW88_DERFA</name>
<dbReference type="EC" id="3.4.19.12" evidence="2"/>
<feature type="compositionally biased region" description="Acidic residues" evidence="3">
    <location>
        <begin position="785"/>
        <end position="797"/>
    </location>
</feature>
<protein>
    <recommendedName>
        <fullName evidence="2">ubiquitinyl hydrolase 1</fullName>
        <ecNumber evidence="2">3.4.19.12</ecNumber>
    </recommendedName>
</protein>
<dbReference type="GO" id="GO:0004843">
    <property type="term" value="F:cysteine-type deubiquitinase activity"/>
    <property type="evidence" value="ECO:0007669"/>
    <property type="project" value="UniProtKB-EC"/>
</dbReference>
<evidence type="ECO:0000259" key="4">
    <source>
        <dbReference type="PROSITE" id="PS50235"/>
    </source>
</evidence>
<dbReference type="PROSITE" id="PS51283">
    <property type="entry name" value="DUSP"/>
    <property type="match status" value="1"/>
</dbReference>
<dbReference type="InterPro" id="IPR028889">
    <property type="entry name" value="USP"/>
</dbReference>
<reference evidence="6" key="2">
    <citation type="journal article" date="2022" name="Res Sq">
        <title>Comparative Genomics Reveals Insights into the Divergent Evolution of Astigmatic Mites and Household Pest Adaptations.</title>
        <authorList>
            <person name="Xiong Q."/>
            <person name="Wan A.T.-Y."/>
            <person name="Liu X.-Y."/>
            <person name="Fung C.S.-H."/>
            <person name="Xiao X."/>
            <person name="Malainual N."/>
            <person name="Hou J."/>
            <person name="Wang L."/>
            <person name="Wang M."/>
            <person name="Yang K."/>
            <person name="Cui Y."/>
            <person name="Leung E."/>
            <person name="Nong W."/>
            <person name="Shin S.-K."/>
            <person name="Au S."/>
            <person name="Jeong K.Y."/>
            <person name="Chew F.T."/>
            <person name="Hui J."/>
            <person name="Leung T.F."/>
            <person name="Tungtrongchitr A."/>
            <person name="Zhong N."/>
            <person name="Liu Z."/>
            <person name="Tsui S."/>
        </authorList>
    </citation>
    <scope>NUCLEOTIDE SEQUENCE</scope>
    <source>
        <strain evidence="6">Derf</strain>
        <tissue evidence="6">Whole organism</tissue>
    </source>
</reference>
<dbReference type="Gene3D" id="3.30.2230.10">
    <property type="entry name" value="DUSP-like"/>
    <property type="match status" value="1"/>
</dbReference>
<feature type="region of interest" description="Disordered" evidence="3">
    <location>
        <begin position="82"/>
        <end position="108"/>
    </location>
</feature>
<comment type="caution">
    <text evidence="6">The sequence shown here is derived from an EMBL/GenBank/DDBJ whole genome shotgun (WGS) entry which is preliminary data.</text>
</comment>
<evidence type="ECO:0000256" key="1">
    <source>
        <dbReference type="ARBA" id="ARBA00000707"/>
    </source>
</evidence>
<reference evidence="6" key="1">
    <citation type="submission" date="2013-05" db="EMBL/GenBank/DDBJ databases">
        <authorList>
            <person name="Yim A.K.Y."/>
            <person name="Chan T.F."/>
            <person name="Ji K.M."/>
            <person name="Liu X.Y."/>
            <person name="Zhou J.W."/>
            <person name="Li R.Q."/>
            <person name="Yang K.Y."/>
            <person name="Li J."/>
            <person name="Li M."/>
            <person name="Law P.T.W."/>
            <person name="Wu Y.L."/>
            <person name="Cai Z.L."/>
            <person name="Qin H."/>
            <person name="Bao Y."/>
            <person name="Leung R.K.K."/>
            <person name="Ng P.K.S."/>
            <person name="Zou J."/>
            <person name="Zhong X.J."/>
            <person name="Ran P.X."/>
            <person name="Zhong N.S."/>
            <person name="Liu Z.G."/>
            <person name="Tsui S.K.W."/>
        </authorList>
    </citation>
    <scope>NUCLEOTIDE SEQUENCE</scope>
    <source>
        <strain evidence="6">Derf</strain>
        <tissue evidence="6">Whole organism</tissue>
    </source>
</reference>
<dbReference type="Pfam" id="PF00443">
    <property type="entry name" value="UCH"/>
    <property type="match status" value="1"/>
</dbReference>
<proteinExistence type="predicted"/>
<dbReference type="SUPFAM" id="SSF143791">
    <property type="entry name" value="DUSP-like"/>
    <property type="match status" value="2"/>
</dbReference>
<dbReference type="Gene3D" id="3.90.70.10">
    <property type="entry name" value="Cysteine proteinases"/>
    <property type="match status" value="1"/>
</dbReference>
<organism evidence="6 7">
    <name type="scientific">Dermatophagoides farinae</name>
    <name type="common">American house dust mite</name>
    <dbReference type="NCBI Taxonomy" id="6954"/>
    <lineage>
        <taxon>Eukaryota</taxon>
        <taxon>Metazoa</taxon>
        <taxon>Ecdysozoa</taxon>
        <taxon>Arthropoda</taxon>
        <taxon>Chelicerata</taxon>
        <taxon>Arachnida</taxon>
        <taxon>Acari</taxon>
        <taxon>Acariformes</taxon>
        <taxon>Sarcoptiformes</taxon>
        <taxon>Astigmata</taxon>
        <taxon>Psoroptidia</taxon>
        <taxon>Analgoidea</taxon>
        <taxon>Pyroglyphidae</taxon>
        <taxon>Dermatophagoidinae</taxon>
        <taxon>Dermatophagoides</taxon>
    </lineage>
</organism>
<evidence type="ECO:0000313" key="7">
    <source>
        <dbReference type="Proteomes" id="UP000790347"/>
    </source>
</evidence>
<dbReference type="PROSITE" id="PS00972">
    <property type="entry name" value="USP_1"/>
    <property type="match status" value="1"/>
</dbReference>
<evidence type="ECO:0000313" key="6">
    <source>
        <dbReference type="EMBL" id="KAH9511619.1"/>
    </source>
</evidence>
<evidence type="ECO:0000256" key="2">
    <source>
        <dbReference type="ARBA" id="ARBA00012759"/>
    </source>
</evidence>
<feature type="region of interest" description="Disordered" evidence="3">
    <location>
        <begin position="1127"/>
        <end position="1172"/>
    </location>
</feature>
<feature type="region of interest" description="Disordered" evidence="3">
    <location>
        <begin position="782"/>
        <end position="839"/>
    </location>
</feature>
<dbReference type="InterPro" id="IPR006615">
    <property type="entry name" value="Pept_C19_DUSP"/>
</dbReference>
<dbReference type="PANTHER" id="PTHR21646:SF86">
    <property type="entry name" value="UBIQUITIN CARBOXYL-TERMINAL HYDROLASE"/>
    <property type="match status" value="1"/>
</dbReference>
<keyword evidence="6" id="KW-0378">Hydrolase</keyword>
<keyword evidence="7" id="KW-1185">Reference proteome</keyword>
<dbReference type="Proteomes" id="UP000790347">
    <property type="component" value="Unassembled WGS sequence"/>
</dbReference>
<feature type="compositionally biased region" description="Polar residues" evidence="3">
    <location>
        <begin position="1235"/>
        <end position="1245"/>
    </location>
</feature>
<dbReference type="InterPro" id="IPR001394">
    <property type="entry name" value="Peptidase_C19_UCH"/>
</dbReference>
<dbReference type="GO" id="GO:0016579">
    <property type="term" value="P:protein deubiquitination"/>
    <property type="evidence" value="ECO:0007669"/>
    <property type="project" value="InterPro"/>
</dbReference>
<evidence type="ECO:0000259" key="5">
    <source>
        <dbReference type="PROSITE" id="PS51283"/>
    </source>
</evidence>
<feature type="region of interest" description="Disordered" evidence="3">
    <location>
        <begin position="1207"/>
        <end position="1256"/>
    </location>
</feature>
<dbReference type="PROSITE" id="PS50235">
    <property type="entry name" value="USP_3"/>
    <property type="match status" value="1"/>
</dbReference>
<feature type="compositionally biased region" description="Basic and acidic residues" evidence="3">
    <location>
        <begin position="1137"/>
        <end position="1147"/>
    </location>
</feature>